<dbReference type="GO" id="GO:0006302">
    <property type="term" value="P:double-strand break repair"/>
    <property type="evidence" value="ECO:0007669"/>
    <property type="project" value="UniProtKB-ARBA"/>
</dbReference>
<dbReference type="GO" id="GO:0004519">
    <property type="term" value="F:endonuclease activity"/>
    <property type="evidence" value="ECO:0007669"/>
    <property type="project" value="InterPro"/>
</dbReference>
<comment type="caution">
    <text evidence="4">The sequence shown here is derived from an EMBL/GenBank/DDBJ whole genome shotgun (WGS) entry which is preliminary data.</text>
</comment>
<dbReference type="PANTHER" id="PTHR28133">
    <property type="entry name" value="REQUIRED FOR RESPIRATORY GROWTH PROTEIN 7, MITOCHONDRIAL"/>
    <property type="match status" value="1"/>
</dbReference>
<dbReference type="GO" id="GO:0003677">
    <property type="term" value="F:DNA binding"/>
    <property type="evidence" value="ECO:0007669"/>
    <property type="project" value="InterPro"/>
</dbReference>
<gene>
    <name evidence="4" type="ORF">IWQ62_001487</name>
</gene>
<dbReference type="SUPFAM" id="SSF52980">
    <property type="entry name" value="Restriction endonuclease-like"/>
    <property type="match status" value="1"/>
</dbReference>
<name>A0A9W8AS85_9FUNG</name>
<dbReference type="InterPro" id="IPR018828">
    <property type="entry name" value="RRG7"/>
</dbReference>
<dbReference type="Pfam" id="PF04471">
    <property type="entry name" value="Mrr_cat"/>
    <property type="match status" value="1"/>
</dbReference>
<protein>
    <recommendedName>
        <fullName evidence="3">Restriction endonuclease type IV Mrr domain-containing protein</fullName>
    </recommendedName>
</protein>
<evidence type="ECO:0000313" key="4">
    <source>
        <dbReference type="EMBL" id="KAJ1968038.1"/>
    </source>
</evidence>
<keyword evidence="2" id="KW-0496">Mitochondrion</keyword>
<dbReference type="InterPro" id="IPR011335">
    <property type="entry name" value="Restrct_endonuc-II-like"/>
</dbReference>
<feature type="domain" description="Restriction endonuclease type IV Mrr" evidence="3">
    <location>
        <begin position="38"/>
        <end position="150"/>
    </location>
</feature>
<comment type="subcellular location">
    <subcellularLocation>
        <location evidence="1">Mitochondrion</location>
    </subcellularLocation>
</comment>
<dbReference type="Gene3D" id="3.40.1350.10">
    <property type="match status" value="1"/>
</dbReference>
<dbReference type="AlphaFoldDB" id="A0A9W8AS85"/>
<dbReference type="EMBL" id="JANBPY010000241">
    <property type="protein sequence ID" value="KAJ1968038.1"/>
    <property type="molecule type" value="Genomic_DNA"/>
</dbReference>
<proteinExistence type="predicted"/>
<accession>A0A9W8AS85</accession>
<dbReference type="Proteomes" id="UP001150925">
    <property type="component" value="Unassembled WGS sequence"/>
</dbReference>
<dbReference type="GO" id="GO:0005739">
    <property type="term" value="C:mitochondrion"/>
    <property type="evidence" value="ECO:0007669"/>
    <property type="project" value="UniProtKB-SubCell"/>
</dbReference>
<dbReference type="InterPro" id="IPR007560">
    <property type="entry name" value="Restrct_endonuc_IV_Mrr"/>
</dbReference>
<evidence type="ECO:0000256" key="1">
    <source>
        <dbReference type="ARBA" id="ARBA00004173"/>
    </source>
</evidence>
<sequence>MQCALNRISVRHGFGKRLRRCCFSTWWDPPASNAHVGKVYEHAVVHTLRSIGLDAYGTGRAGDRGVDFRATWHWPPPTAGLLVVGQCKFSRKGQETNTSFPMSTVPPTSVRDLEGTLTHEGGSTLGMLVSNQRFGLGAIRQAMGSQLPLLLLTLTPVTFPAPSNSSNPLVENTLSTSEPELRCYGCQWNHAAARLLPSGLVAVPHYTTAHPNRCVGSTSAIESKTPPEIILILNGQRLSAKGLPSSGSLS</sequence>
<dbReference type="PANTHER" id="PTHR28133:SF1">
    <property type="entry name" value="REQUIRED FOR RESPIRATORY GROWTH PROTEIN 7, MITOCHONDRIAL"/>
    <property type="match status" value="1"/>
</dbReference>
<reference evidence="4" key="1">
    <citation type="submission" date="2022-07" db="EMBL/GenBank/DDBJ databases">
        <title>Phylogenomic reconstructions and comparative analyses of Kickxellomycotina fungi.</title>
        <authorList>
            <person name="Reynolds N.K."/>
            <person name="Stajich J.E."/>
            <person name="Barry K."/>
            <person name="Grigoriev I.V."/>
            <person name="Crous P."/>
            <person name="Smith M.E."/>
        </authorList>
    </citation>
    <scope>NUCLEOTIDE SEQUENCE</scope>
    <source>
        <strain evidence="4">RSA 1196</strain>
    </source>
</reference>
<organism evidence="4 5">
    <name type="scientific">Dispira parvispora</name>
    <dbReference type="NCBI Taxonomy" id="1520584"/>
    <lineage>
        <taxon>Eukaryota</taxon>
        <taxon>Fungi</taxon>
        <taxon>Fungi incertae sedis</taxon>
        <taxon>Zoopagomycota</taxon>
        <taxon>Kickxellomycotina</taxon>
        <taxon>Dimargaritomycetes</taxon>
        <taxon>Dimargaritales</taxon>
        <taxon>Dimargaritaceae</taxon>
        <taxon>Dispira</taxon>
    </lineage>
</organism>
<keyword evidence="5" id="KW-1185">Reference proteome</keyword>
<evidence type="ECO:0000259" key="3">
    <source>
        <dbReference type="Pfam" id="PF04471"/>
    </source>
</evidence>
<dbReference type="InterPro" id="IPR011856">
    <property type="entry name" value="tRNA_endonuc-like_dom_sf"/>
</dbReference>
<evidence type="ECO:0000256" key="2">
    <source>
        <dbReference type="ARBA" id="ARBA00023128"/>
    </source>
</evidence>
<evidence type="ECO:0000313" key="5">
    <source>
        <dbReference type="Proteomes" id="UP001150925"/>
    </source>
</evidence>
<dbReference type="GO" id="GO:0009307">
    <property type="term" value="P:DNA restriction-modification system"/>
    <property type="evidence" value="ECO:0007669"/>
    <property type="project" value="InterPro"/>
</dbReference>
<dbReference type="OrthoDB" id="20734at2759"/>